<sequence>MSQSPSSSQNMMEVLSEIDSVAFYSSSNLNVTLSSSQPGPLPSVLSDLLFEGDLSKERKSEPNILAASEELVVESLTKMREGIRTPFSEEGERTHEDSLETPEPLFNRTP</sequence>
<reference evidence="2 3" key="1">
    <citation type="submission" date="2023-10" db="EMBL/GenBank/DDBJ databases">
        <title>Genome-Wide Identification Analysis in wild type Solanum Pinnatisectum Reveals Some Genes Defensing Phytophthora Infestans.</title>
        <authorList>
            <person name="Sun C."/>
        </authorList>
    </citation>
    <scope>NUCLEOTIDE SEQUENCE [LARGE SCALE GENOMIC DNA]</scope>
    <source>
        <strain evidence="2">LQN</strain>
        <tissue evidence="2">Leaf</tissue>
    </source>
</reference>
<evidence type="ECO:0000313" key="2">
    <source>
        <dbReference type="EMBL" id="KAK4729562.1"/>
    </source>
</evidence>
<accession>A0AAV9LUZ8</accession>
<dbReference type="AlphaFoldDB" id="A0AAV9LUZ8"/>
<feature type="region of interest" description="Disordered" evidence="1">
    <location>
        <begin position="84"/>
        <end position="110"/>
    </location>
</feature>
<dbReference type="EMBL" id="JAWPEI010000004">
    <property type="protein sequence ID" value="KAK4729562.1"/>
    <property type="molecule type" value="Genomic_DNA"/>
</dbReference>
<protein>
    <submittedName>
        <fullName evidence="2">Uncharacterized protein</fullName>
    </submittedName>
</protein>
<organism evidence="2 3">
    <name type="scientific">Solanum pinnatisectum</name>
    <name type="common">tansyleaf nightshade</name>
    <dbReference type="NCBI Taxonomy" id="50273"/>
    <lineage>
        <taxon>Eukaryota</taxon>
        <taxon>Viridiplantae</taxon>
        <taxon>Streptophyta</taxon>
        <taxon>Embryophyta</taxon>
        <taxon>Tracheophyta</taxon>
        <taxon>Spermatophyta</taxon>
        <taxon>Magnoliopsida</taxon>
        <taxon>eudicotyledons</taxon>
        <taxon>Gunneridae</taxon>
        <taxon>Pentapetalae</taxon>
        <taxon>asterids</taxon>
        <taxon>lamiids</taxon>
        <taxon>Solanales</taxon>
        <taxon>Solanaceae</taxon>
        <taxon>Solanoideae</taxon>
        <taxon>Solaneae</taxon>
        <taxon>Solanum</taxon>
    </lineage>
</organism>
<comment type="caution">
    <text evidence="2">The sequence shown here is derived from an EMBL/GenBank/DDBJ whole genome shotgun (WGS) entry which is preliminary data.</text>
</comment>
<proteinExistence type="predicted"/>
<keyword evidence="3" id="KW-1185">Reference proteome</keyword>
<gene>
    <name evidence="2" type="ORF">R3W88_022550</name>
</gene>
<evidence type="ECO:0000256" key="1">
    <source>
        <dbReference type="SAM" id="MobiDB-lite"/>
    </source>
</evidence>
<evidence type="ECO:0000313" key="3">
    <source>
        <dbReference type="Proteomes" id="UP001311915"/>
    </source>
</evidence>
<name>A0AAV9LUZ8_9SOLN</name>
<dbReference type="Proteomes" id="UP001311915">
    <property type="component" value="Unassembled WGS sequence"/>
</dbReference>